<sequence length="411" mass="42334">MEQTPTTAPPTPTVLLGNGVGSIRRRPPTISVPTPVPFLPPPAPNAAGTTISYHHNSNNKQLPAKSPALDSLANSGNMGTGSSHGGAAAANAAMQFLCDDMLHTLNKAIDQHNRRERQSSIPSGMVGGVITSPETTPQRGGGSGSAGGGGGVASIMLPLTSTTTTSAGNPAPQQMLQFSTLQPPTISTTFASCPRISSEDVIGSFARQGTTTPPPAGCSSAPTPLLQQQQTPSSAGTVMDSRHSTNIFEDAPPMSATMTSTVRSTCTATNATSNPLDPNSTSSSPTPAFTFPVTNSPSAVLRKKRAQLDATVAPQSSGTPQPPPPPPPPVQTLPYFDKGLLATALYAMDRSELSQLVLSMADILGYHAGRAGFHFGGMTAAMPTTTPTYGSSRWQTFWATTQVALDFISVG</sequence>
<feature type="compositionally biased region" description="Gly residues" evidence="1">
    <location>
        <begin position="139"/>
        <end position="152"/>
    </location>
</feature>
<feature type="region of interest" description="Disordered" evidence="1">
    <location>
        <begin position="208"/>
        <end position="228"/>
    </location>
</feature>
<keyword evidence="3" id="KW-1185">Reference proteome</keyword>
<proteinExistence type="predicted"/>
<reference evidence="3" key="1">
    <citation type="submission" date="2015-09" db="EMBL/GenBank/DDBJ databases">
        <authorList>
            <consortium name="Pathogen Informatics"/>
        </authorList>
    </citation>
    <scope>NUCLEOTIDE SEQUENCE [LARGE SCALE GENOMIC DNA]</scope>
    <source>
        <strain evidence="3">Lake Konstanz</strain>
    </source>
</reference>
<organism evidence="2 3">
    <name type="scientific">Bodo saltans</name>
    <name type="common">Flagellated protozoan</name>
    <dbReference type="NCBI Taxonomy" id="75058"/>
    <lineage>
        <taxon>Eukaryota</taxon>
        <taxon>Discoba</taxon>
        <taxon>Euglenozoa</taxon>
        <taxon>Kinetoplastea</taxon>
        <taxon>Metakinetoplastina</taxon>
        <taxon>Eubodonida</taxon>
        <taxon>Bodonidae</taxon>
        <taxon>Bodo</taxon>
    </lineage>
</organism>
<dbReference type="VEuPathDB" id="TriTrypDB:BSAL_26500"/>
<protein>
    <submittedName>
        <fullName evidence="2">Uncharacterized protein</fullName>
    </submittedName>
</protein>
<feature type="region of interest" description="Disordered" evidence="1">
    <location>
        <begin position="112"/>
        <end position="153"/>
    </location>
</feature>
<evidence type="ECO:0000256" key="1">
    <source>
        <dbReference type="SAM" id="MobiDB-lite"/>
    </source>
</evidence>
<evidence type="ECO:0000313" key="2">
    <source>
        <dbReference type="EMBL" id="CUG90396.1"/>
    </source>
</evidence>
<accession>A0A0S4JIM7</accession>
<feature type="compositionally biased region" description="Pro residues" evidence="1">
    <location>
        <begin position="320"/>
        <end position="331"/>
    </location>
</feature>
<dbReference type="AlphaFoldDB" id="A0A0S4JIM7"/>
<dbReference type="EMBL" id="CYKH01001820">
    <property type="protein sequence ID" value="CUG90396.1"/>
    <property type="molecule type" value="Genomic_DNA"/>
</dbReference>
<evidence type="ECO:0000313" key="3">
    <source>
        <dbReference type="Proteomes" id="UP000051952"/>
    </source>
</evidence>
<name>A0A0S4JIM7_BODSA</name>
<gene>
    <name evidence="2" type="ORF">BSAL_26500</name>
</gene>
<feature type="compositionally biased region" description="Low complexity" evidence="1">
    <location>
        <begin position="219"/>
        <end position="228"/>
    </location>
</feature>
<feature type="region of interest" description="Disordered" evidence="1">
    <location>
        <begin position="1"/>
        <end position="39"/>
    </location>
</feature>
<feature type="compositionally biased region" description="Low complexity" evidence="1">
    <location>
        <begin position="272"/>
        <end position="294"/>
    </location>
</feature>
<dbReference type="Proteomes" id="UP000051952">
    <property type="component" value="Unassembled WGS sequence"/>
</dbReference>
<feature type="region of interest" description="Disordered" evidence="1">
    <location>
        <begin position="264"/>
        <end position="331"/>
    </location>
</feature>